<evidence type="ECO:0000259" key="3">
    <source>
        <dbReference type="PROSITE" id="PS50157"/>
    </source>
</evidence>
<dbReference type="InterPro" id="IPR053266">
    <property type="entry name" value="Zinc_finger_protein_7"/>
</dbReference>
<feature type="region of interest" description="Disordered" evidence="2">
    <location>
        <begin position="1"/>
        <end position="67"/>
    </location>
</feature>
<keyword evidence="1" id="KW-0863">Zinc-finger</keyword>
<dbReference type="InterPro" id="IPR036236">
    <property type="entry name" value="Znf_C2H2_sf"/>
</dbReference>
<dbReference type="EMBL" id="JAXQNO010000001">
    <property type="protein sequence ID" value="KAK4805116.1"/>
    <property type="molecule type" value="Genomic_DNA"/>
</dbReference>
<keyword evidence="5" id="KW-1185">Reference proteome</keyword>
<name>A0AAN7N5W3_TRANT</name>
<dbReference type="PROSITE" id="PS50157">
    <property type="entry name" value="ZINC_FINGER_C2H2_2"/>
    <property type="match status" value="1"/>
</dbReference>
<feature type="compositionally biased region" description="Low complexity" evidence="2">
    <location>
        <begin position="46"/>
        <end position="62"/>
    </location>
</feature>
<dbReference type="AlphaFoldDB" id="A0AAN7N5W3"/>
<dbReference type="PROSITE" id="PS00028">
    <property type="entry name" value="ZINC_FINGER_C2H2_1"/>
    <property type="match status" value="1"/>
</dbReference>
<reference evidence="4 5" key="1">
    <citation type="journal article" date="2023" name="Hortic Res">
        <title>Pangenome of water caltrop reveals structural variations and asymmetric subgenome divergence after allopolyploidization.</title>
        <authorList>
            <person name="Zhang X."/>
            <person name="Chen Y."/>
            <person name="Wang L."/>
            <person name="Yuan Y."/>
            <person name="Fang M."/>
            <person name="Shi L."/>
            <person name="Lu R."/>
            <person name="Comes H.P."/>
            <person name="Ma Y."/>
            <person name="Chen Y."/>
            <person name="Huang G."/>
            <person name="Zhou Y."/>
            <person name="Zheng Z."/>
            <person name="Qiu Y."/>
        </authorList>
    </citation>
    <scope>NUCLEOTIDE SEQUENCE [LARGE SCALE GENOMIC DNA]</scope>
    <source>
        <strain evidence="4">F231</strain>
    </source>
</reference>
<feature type="domain" description="C2H2-type" evidence="3">
    <location>
        <begin position="79"/>
        <end position="106"/>
    </location>
</feature>
<dbReference type="SUPFAM" id="SSF57667">
    <property type="entry name" value="beta-beta-alpha zinc fingers"/>
    <property type="match status" value="1"/>
</dbReference>
<protein>
    <recommendedName>
        <fullName evidence="3">C2H2-type domain-containing protein</fullName>
    </recommendedName>
</protein>
<keyword evidence="1" id="KW-0479">Metal-binding</keyword>
<comment type="caution">
    <text evidence="4">The sequence shown here is derived from an EMBL/GenBank/DDBJ whole genome shotgun (WGS) entry which is preliminary data.</text>
</comment>
<organism evidence="4 5">
    <name type="scientific">Trapa natans</name>
    <name type="common">Water chestnut</name>
    <dbReference type="NCBI Taxonomy" id="22666"/>
    <lineage>
        <taxon>Eukaryota</taxon>
        <taxon>Viridiplantae</taxon>
        <taxon>Streptophyta</taxon>
        <taxon>Embryophyta</taxon>
        <taxon>Tracheophyta</taxon>
        <taxon>Spermatophyta</taxon>
        <taxon>Magnoliopsida</taxon>
        <taxon>eudicotyledons</taxon>
        <taxon>Gunneridae</taxon>
        <taxon>Pentapetalae</taxon>
        <taxon>rosids</taxon>
        <taxon>malvids</taxon>
        <taxon>Myrtales</taxon>
        <taxon>Lythraceae</taxon>
        <taxon>Trapa</taxon>
    </lineage>
</organism>
<evidence type="ECO:0000313" key="4">
    <source>
        <dbReference type="EMBL" id="KAK4805116.1"/>
    </source>
</evidence>
<feature type="compositionally biased region" description="Basic and acidic residues" evidence="2">
    <location>
        <begin position="1"/>
        <end position="17"/>
    </location>
</feature>
<evidence type="ECO:0000256" key="1">
    <source>
        <dbReference type="PROSITE-ProRule" id="PRU00042"/>
    </source>
</evidence>
<dbReference type="GO" id="GO:0008270">
    <property type="term" value="F:zinc ion binding"/>
    <property type="evidence" value="ECO:0007669"/>
    <property type="project" value="UniProtKB-KW"/>
</dbReference>
<dbReference type="PANTHER" id="PTHR47593">
    <property type="entry name" value="ZINC FINGER PROTEIN 4-LIKE"/>
    <property type="match status" value="1"/>
</dbReference>
<accession>A0AAN7N5W3</accession>
<dbReference type="Proteomes" id="UP001346149">
    <property type="component" value="Unassembled WGS sequence"/>
</dbReference>
<proteinExistence type="predicted"/>
<feature type="compositionally biased region" description="Acidic residues" evidence="2">
    <location>
        <begin position="21"/>
        <end position="43"/>
    </location>
</feature>
<evidence type="ECO:0000313" key="5">
    <source>
        <dbReference type="Proteomes" id="UP001346149"/>
    </source>
</evidence>
<dbReference type="PANTHER" id="PTHR47593:SF8">
    <property type="entry name" value="OS12G0581900 PROTEIN"/>
    <property type="match status" value="1"/>
</dbReference>
<gene>
    <name evidence="4" type="ORF">SAY86_004933</name>
</gene>
<dbReference type="Gene3D" id="3.30.160.60">
    <property type="entry name" value="Classic Zinc Finger"/>
    <property type="match status" value="1"/>
</dbReference>
<dbReference type="InterPro" id="IPR013087">
    <property type="entry name" value="Znf_C2H2_type"/>
</dbReference>
<keyword evidence="1" id="KW-0862">Zinc</keyword>
<evidence type="ECO:0000256" key="2">
    <source>
        <dbReference type="SAM" id="MobiDB-lite"/>
    </source>
</evidence>
<sequence length="213" mass="23226">MQREGTCDQTEVHDRYKGGGIDDDDEALQEEEDQEKEDDEEGAGGDWLSLSLGGSGASNRSSELQPTPTLTDLCHMRVFKCNFCTRKFYSSQALGGHQNAHKRERGVFRRYQTHRPVMGLTGLHRGAPPGNNNGIGRSIGMDMEVPHSLTSRQGIAVSSAGHGGSDGGGGSRPLWGTLMVEEAPEPTWPGSFRLVHEESRTEAPEKLDLSLHL</sequence>